<comment type="similarity">
    <text evidence="1">Belongs to the amidase family.</text>
</comment>
<evidence type="ECO:0000313" key="6">
    <source>
        <dbReference type="EMBL" id="KUJ21215.1"/>
    </source>
</evidence>
<evidence type="ECO:0000256" key="3">
    <source>
        <dbReference type="PIRSR" id="PIRSR001221-1"/>
    </source>
</evidence>
<sequence length="539" mass="59061">MTMLRDWQQRCARKRAARDDLIPKSWLVPELMKSQSSNLLEVPTTCGVLTEQEIRITTDYDAVGIVAAIRDTTFTAEEVTTAFCKRAAIAQQLTNCLTEIFFDEAIECARSLDKQRKANPEKQLGPFHGLPISLKDSFKLKGKDATIGLVCFVGAPAEENSALVDLLQSLGAVLYCKTNVPQTMMTADSENNIFGRTLNPNNIRLTAGGSTGGEGALIVLRGSILGVGTDVAGSIRIPSSCNGIYGFKPTSDIVPYSGQQNDVVDGIVGIPPSAGPMATSIRSCQFFMETIMKARPSVFDCSVTKVPWLDLKPPRVENLRIGVIADDTLHTPTPPLHRALREAVQKLVAAGVTIVPIQLTDVQSNMHLIWDLFSIDGSAHLRSLLDSTKEPLVESVRRIGLTTTPGKSIEEYFQINHARSISSKKFNGMWKEYSLDAMLCLPAPHTATPFDDWTVITYTSLFNLFDCPAVIIPVGKVEDIDLLDEAARYGENDQRVYDLYSGPELYRDTPTTLQLIGQRHEDEKLAGVSVTVDGILNGR</sequence>
<dbReference type="PANTHER" id="PTHR46072">
    <property type="entry name" value="AMIDASE-RELATED-RELATED"/>
    <property type="match status" value="1"/>
</dbReference>
<dbReference type="GeneID" id="28821331"/>
<dbReference type="RefSeq" id="XP_018075570.1">
    <property type="nucleotide sequence ID" value="XM_018211605.1"/>
</dbReference>
<evidence type="ECO:0000313" key="7">
    <source>
        <dbReference type="Proteomes" id="UP000070700"/>
    </source>
</evidence>
<dbReference type="STRING" id="149040.A0A194XLU4"/>
<accession>A0A194XLU4</accession>
<dbReference type="Proteomes" id="UP000070700">
    <property type="component" value="Unassembled WGS sequence"/>
</dbReference>
<evidence type="ECO:0000256" key="2">
    <source>
        <dbReference type="ARBA" id="ARBA00022801"/>
    </source>
</evidence>
<evidence type="ECO:0000259" key="5">
    <source>
        <dbReference type="Pfam" id="PF01425"/>
    </source>
</evidence>
<evidence type="ECO:0000256" key="1">
    <source>
        <dbReference type="ARBA" id="ARBA00009199"/>
    </source>
</evidence>
<feature type="active site" description="Charge relay system" evidence="3">
    <location>
        <position position="210"/>
    </location>
</feature>
<dbReference type="PIRSF" id="PIRSF001221">
    <property type="entry name" value="Amidase_fungi"/>
    <property type="match status" value="1"/>
</dbReference>
<dbReference type="Gene3D" id="3.90.1300.10">
    <property type="entry name" value="Amidase signature (AS) domain"/>
    <property type="match status" value="1"/>
</dbReference>
<feature type="binding site" evidence="4">
    <location>
        <position position="210"/>
    </location>
    <ligand>
        <name>substrate</name>
    </ligand>
</feature>
<dbReference type="InterPro" id="IPR023631">
    <property type="entry name" value="Amidase_dom"/>
</dbReference>
<dbReference type="InterPro" id="IPR036928">
    <property type="entry name" value="AS_sf"/>
</dbReference>
<feature type="active site" description="Charge relay system" evidence="3">
    <location>
        <position position="135"/>
    </location>
</feature>
<keyword evidence="2" id="KW-0378">Hydrolase</keyword>
<organism evidence="6 7">
    <name type="scientific">Mollisia scopiformis</name>
    <name type="common">Conifer needle endophyte fungus</name>
    <name type="synonym">Phialocephala scopiformis</name>
    <dbReference type="NCBI Taxonomy" id="149040"/>
    <lineage>
        <taxon>Eukaryota</taxon>
        <taxon>Fungi</taxon>
        <taxon>Dikarya</taxon>
        <taxon>Ascomycota</taxon>
        <taxon>Pezizomycotina</taxon>
        <taxon>Leotiomycetes</taxon>
        <taxon>Helotiales</taxon>
        <taxon>Mollisiaceae</taxon>
        <taxon>Mollisia</taxon>
    </lineage>
</organism>
<dbReference type="GO" id="GO:0016787">
    <property type="term" value="F:hydrolase activity"/>
    <property type="evidence" value="ECO:0007669"/>
    <property type="project" value="UniProtKB-KW"/>
</dbReference>
<dbReference type="InParanoid" id="A0A194XLU4"/>
<protein>
    <submittedName>
        <fullName evidence="6">Amidase</fullName>
    </submittedName>
</protein>
<dbReference type="EMBL" id="KQ947408">
    <property type="protein sequence ID" value="KUJ21215.1"/>
    <property type="molecule type" value="Genomic_DNA"/>
</dbReference>
<dbReference type="AlphaFoldDB" id="A0A194XLU4"/>
<evidence type="ECO:0000256" key="4">
    <source>
        <dbReference type="PIRSR" id="PIRSR001221-2"/>
    </source>
</evidence>
<feature type="binding site" evidence="4">
    <location>
        <begin position="231"/>
        <end position="234"/>
    </location>
    <ligand>
        <name>substrate</name>
    </ligand>
</feature>
<gene>
    <name evidence="6" type="ORF">LY89DRAFT_639168</name>
</gene>
<dbReference type="SUPFAM" id="SSF75304">
    <property type="entry name" value="Amidase signature (AS) enzymes"/>
    <property type="match status" value="1"/>
</dbReference>
<reference evidence="6 7" key="1">
    <citation type="submission" date="2015-10" db="EMBL/GenBank/DDBJ databases">
        <title>Full genome of DAOMC 229536 Phialocephala scopiformis, a fungal endophyte of spruce producing the potent anti-insectan compound rugulosin.</title>
        <authorList>
            <consortium name="DOE Joint Genome Institute"/>
            <person name="Walker A.K."/>
            <person name="Frasz S.L."/>
            <person name="Seifert K.A."/>
            <person name="Miller J.D."/>
            <person name="Mondo S.J."/>
            <person name="Labutti K."/>
            <person name="Lipzen A."/>
            <person name="Dockter R."/>
            <person name="Kennedy M."/>
            <person name="Grigoriev I.V."/>
            <person name="Spatafora J.W."/>
        </authorList>
    </citation>
    <scope>NUCLEOTIDE SEQUENCE [LARGE SCALE GENOMIC DNA]</scope>
    <source>
        <strain evidence="6 7">CBS 120377</strain>
    </source>
</reference>
<name>A0A194XLU4_MOLSC</name>
<proteinExistence type="inferred from homology"/>
<dbReference type="KEGG" id="psco:LY89DRAFT_639168"/>
<dbReference type="PANTHER" id="PTHR46072:SF3">
    <property type="entry name" value="AMIDASE"/>
    <property type="match status" value="1"/>
</dbReference>
<dbReference type="OrthoDB" id="6428749at2759"/>
<feature type="binding site" evidence="4">
    <location>
        <position position="184"/>
    </location>
    <ligand>
        <name>substrate</name>
    </ligand>
</feature>
<keyword evidence="7" id="KW-1185">Reference proteome</keyword>
<feature type="domain" description="Amidase" evidence="5">
    <location>
        <begin position="78"/>
        <end position="525"/>
    </location>
</feature>
<dbReference type="Pfam" id="PF01425">
    <property type="entry name" value="Amidase"/>
    <property type="match status" value="1"/>
</dbReference>
<feature type="active site" description="Acyl-ester intermediate" evidence="3">
    <location>
        <position position="234"/>
    </location>
</feature>